<sequence length="171" mass="19444">MRQYRNNEFALKVAEHAQDVLDAGLLKANPWNDPPSPGSNLGRAGRTVGEQTLQTLLAMHAIEKAWIDLCAVELPSSIRRKYSSWLREIRLELLDVVEEMSDRWKAEAAAIWNGLTLEGKVRRLRCLAEDLRESLDVEDREFLLEHLEMRMGFDPEAARVAQVDTGAHRPA</sequence>
<dbReference type="EMBL" id="CP001299">
    <property type="protein sequence ID" value="ACK86176.1"/>
    <property type="molecule type" value="Genomic_DNA"/>
</dbReference>
<evidence type="ECO:0000313" key="2">
    <source>
        <dbReference type="Proteomes" id="UP000002385"/>
    </source>
</evidence>
<name>B7L2W8_METC4</name>
<protein>
    <submittedName>
        <fullName evidence="1">Uncharacterized protein</fullName>
    </submittedName>
</protein>
<reference evidence="1 2" key="1">
    <citation type="submission" date="2008-12" db="EMBL/GenBank/DDBJ databases">
        <title>Complete sequence of plasmid1 of Methylobacterium chloromethanicum CM4.</title>
        <authorList>
            <consortium name="US DOE Joint Genome Institute"/>
            <person name="Lucas S."/>
            <person name="Copeland A."/>
            <person name="Lapidus A."/>
            <person name="Glavina del Rio T."/>
            <person name="Dalin E."/>
            <person name="Tice H."/>
            <person name="Bruce D."/>
            <person name="Goodwin L."/>
            <person name="Pitluck S."/>
            <person name="Chertkov O."/>
            <person name="Brettin T."/>
            <person name="Detter J.C."/>
            <person name="Han C."/>
            <person name="Larimer F."/>
            <person name="Land M."/>
            <person name="Hauser L."/>
            <person name="Kyrpides N."/>
            <person name="Mikhailova N."/>
            <person name="Marx C."/>
            <person name="Richardson P."/>
        </authorList>
    </citation>
    <scope>NUCLEOTIDE SEQUENCE [LARGE SCALE GENOMIC DNA]</scope>
    <source>
        <strain evidence="2">CM4 / NCIMB 13688</strain>
        <plasmid evidence="1 2">pCMU01</plasmid>
    </source>
</reference>
<dbReference type="Proteomes" id="UP000002385">
    <property type="component" value="Plasmid pCMU01"/>
</dbReference>
<gene>
    <name evidence="1" type="ordered locus">Mchl_5419</name>
</gene>
<dbReference type="AlphaFoldDB" id="B7L2W8"/>
<accession>B7L2W8</accession>
<organism evidence="1 2">
    <name type="scientific">Methylorubrum extorquens (strain CM4 / NCIMB 13688)</name>
    <name type="common">Methylobacterium extorquens</name>
    <dbReference type="NCBI Taxonomy" id="440085"/>
    <lineage>
        <taxon>Bacteria</taxon>
        <taxon>Pseudomonadati</taxon>
        <taxon>Pseudomonadota</taxon>
        <taxon>Alphaproteobacteria</taxon>
        <taxon>Hyphomicrobiales</taxon>
        <taxon>Methylobacteriaceae</taxon>
        <taxon>Methylorubrum</taxon>
    </lineage>
</organism>
<geneLocation type="plasmid" evidence="1 2">
    <name>pCMU01</name>
</geneLocation>
<dbReference type="KEGG" id="mch:Mchl_5419"/>
<evidence type="ECO:0000313" key="1">
    <source>
        <dbReference type="EMBL" id="ACK86176.1"/>
    </source>
</evidence>
<proteinExistence type="predicted"/>
<keyword evidence="1" id="KW-0614">Plasmid</keyword>
<dbReference type="HOGENOM" id="CLU_1561125_0_0_5"/>
<reference evidence="1 2" key="2">
    <citation type="journal article" date="2012" name="J. Bacteriol.">
        <title>Complete genome sequences of six strains of the genus Methylobacterium.</title>
        <authorList>
            <person name="Marx C.J."/>
            <person name="Bringel F."/>
            <person name="Chistoserdova L."/>
            <person name="Moulin L."/>
            <person name="Farhan Ul Haque M."/>
            <person name="Fleischman D.E."/>
            <person name="Gruffaz C."/>
            <person name="Jourand P."/>
            <person name="Knief C."/>
            <person name="Lee M.C."/>
            <person name="Muller E.E."/>
            <person name="Nadalig T."/>
            <person name="Peyraud R."/>
            <person name="Roselli S."/>
            <person name="Russ L."/>
            <person name="Goodwin L.A."/>
            <person name="Ivanova N."/>
            <person name="Kyrpides N."/>
            <person name="Lajus A."/>
            <person name="Land M.L."/>
            <person name="Medigue C."/>
            <person name="Mikhailova N."/>
            <person name="Nolan M."/>
            <person name="Woyke T."/>
            <person name="Stolyar S."/>
            <person name="Vorholt J.A."/>
            <person name="Vuilleumier S."/>
        </authorList>
    </citation>
    <scope>NUCLEOTIDE SEQUENCE [LARGE SCALE GENOMIC DNA]</scope>
    <source>
        <strain evidence="2">CM4 / NCIMB 13688</strain>
        <plasmid evidence="1 2">pCMU01</plasmid>
    </source>
</reference>
<dbReference type="RefSeq" id="WP_012606079.1">
    <property type="nucleotide sequence ID" value="NC_011758.1"/>
</dbReference>